<feature type="domain" description="HTH marR-type" evidence="1">
    <location>
        <begin position="1"/>
        <end position="133"/>
    </location>
</feature>
<dbReference type="EMBL" id="FNTL01000004">
    <property type="protein sequence ID" value="SEE03404.1"/>
    <property type="molecule type" value="Genomic_DNA"/>
</dbReference>
<evidence type="ECO:0000259" key="1">
    <source>
        <dbReference type="PROSITE" id="PS50995"/>
    </source>
</evidence>
<keyword evidence="2" id="KW-0238">DNA-binding</keyword>
<dbReference type="SUPFAM" id="SSF46785">
    <property type="entry name" value="Winged helix' DNA-binding domain"/>
    <property type="match status" value="1"/>
</dbReference>
<dbReference type="Pfam" id="PF01047">
    <property type="entry name" value="MarR"/>
    <property type="match status" value="1"/>
</dbReference>
<dbReference type="InterPro" id="IPR036388">
    <property type="entry name" value="WH-like_DNA-bd_sf"/>
</dbReference>
<dbReference type="SMART" id="SM00347">
    <property type="entry name" value="HTH_MARR"/>
    <property type="match status" value="1"/>
</dbReference>
<evidence type="ECO:0000313" key="2">
    <source>
        <dbReference type="EMBL" id="SEE03404.1"/>
    </source>
</evidence>
<dbReference type="InterPro" id="IPR000835">
    <property type="entry name" value="HTH_MarR-typ"/>
</dbReference>
<evidence type="ECO:0000313" key="3">
    <source>
        <dbReference type="Proteomes" id="UP000183407"/>
    </source>
</evidence>
<dbReference type="Proteomes" id="UP000183407">
    <property type="component" value="Unassembled WGS sequence"/>
</dbReference>
<dbReference type="InterPro" id="IPR036390">
    <property type="entry name" value="WH_DNA-bd_sf"/>
</dbReference>
<gene>
    <name evidence="2" type="ORF">SAMN04490220_6421</name>
</gene>
<dbReference type="InterPro" id="IPR052526">
    <property type="entry name" value="HTH-type_Bedaq_tolerance"/>
</dbReference>
<accession>A0A1H5FJU8</accession>
<dbReference type="AlphaFoldDB" id="A0A1H5FJU8"/>
<dbReference type="GO" id="GO:0003677">
    <property type="term" value="F:DNA binding"/>
    <property type="evidence" value="ECO:0007669"/>
    <property type="project" value="UniProtKB-KW"/>
</dbReference>
<organism evidence="2 3">
    <name type="scientific">Rhodococcus jostii</name>
    <dbReference type="NCBI Taxonomy" id="132919"/>
    <lineage>
        <taxon>Bacteria</taxon>
        <taxon>Bacillati</taxon>
        <taxon>Actinomycetota</taxon>
        <taxon>Actinomycetes</taxon>
        <taxon>Mycobacteriales</taxon>
        <taxon>Nocardiaceae</taxon>
        <taxon>Rhodococcus</taxon>
    </lineage>
</organism>
<sequence>MDEKVDRLREDVVMFNRRIRAQRAGHRLTPSQLQALAHLDREGPMSARALADLEQVAPQSIARTVSMLEDAGMVSRTVDPQDARASIVAITAPGLQTLAADRSRRNEWLSAALATECTDAERDLLFIAGRLLRRLAATPEPSPQRESLMNS</sequence>
<dbReference type="PANTHER" id="PTHR39515:SF2">
    <property type="entry name" value="HTH-TYPE TRANSCRIPTIONAL REGULATOR RV0880"/>
    <property type="match status" value="1"/>
</dbReference>
<dbReference type="PROSITE" id="PS50995">
    <property type="entry name" value="HTH_MARR_2"/>
    <property type="match status" value="1"/>
</dbReference>
<name>A0A1H5FJU8_RHOJO</name>
<reference evidence="3" key="1">
    <citation type="submission" date="2016-10" db="EMBL/GenBank/DDBJ databases">
        <authorList>
            <person name="Varghese N."/>
        </authorList>
    </citation>
    <scope>NUCLEOTIDE SEQUENCE [LARGE SCALE GENOMIC DNA]</scope>
    <source>
        <strain evidence="3">DSM 44719</strain>
    </source>
</reference>
<dbReference type="PANTHER" id="PTHR39515">
    <property type="entry name" value="CONSERVED PROTEIN"/>
    <property type="match status" value="1"/>
</dbReference>
<dbReference type="RefSeq" id="WP_073367661.1">
    <property type="nucleotide sequence ID" value="NZ_FNTL01000004.1"/>
</dbReference>
<protein>
    <submittedName>
        <fullName evidence="2">DNA-binding transcriptional regulator, MarR family</fullName>
    </submittedName>
</protein>
<dbReference type="Gene3D" id="1.10.10.10">
    <property type="entry name" value="Winged helix-like DNA-binding domain superfamily/Winged helix DNA-binding domain"/>
    <property type="match status" value="1"/>
</dbReference>
<dbReference type="Gene3D" id="1.10.287.100">
    <property type="match status" value="1"/>
</dbReference>
<dbReference type="GO" id="GO:0003700">
    <property type="term" value="F:DNA-binding transcription factor activity"/>
    <property type="evidence" value="ECO:0007669"/>
    <property type="project" value="InterPro"/>
</dbReference>
<proteinExistence type="predicted"/>
<dbReference type="OrthoDB" id="3215377at2"/>